<dbReference type="Proteomes" id="UP000019116">
    <property type="component" value="Chromosome 2A"/>
</dbReference>
<feature type="region of interest" description="Disordered" evidence="1">
    <location>
        <begin position="24"/>
        <end position="69"/>
    </location>
</feature>
<reference evidence="2" key="2">
    <citation type="submission" date="2018-10" db="UniProtKB">
        <authorList>
            <consortium name="EnsemblPlants"/>
        </authorList>
    </citation>
    <scope>IDENTIFICATION</scope>
</reference>
<dbReference type="EnsemblPlants" id="TraesCS2A02G295500.1">
    <property type="protein sequence ID" value="TraesCS2A02G295500.1.cds1"/>
    <property type="gene ID" value="TraesCS2A02G295500"/>
</dbReference>
<reference evidence="2" key="1">
    <citation type="submission" date="2018-08" db="EMBL/GenBank/DDBJ databases">
        <authorList>
            <person name="Rossello M."/>
        </authorList>
    </citation>
    <scope>NUCLEOTIDE SEQUENCE [LARGE SCALE GENOMIC DNA]</scope>
    <source>
        <strain evidence="2">cv. Chinese Spring</strain>
    </source>
</reference>
<feature type="region of interest" description="Disordered" evidence="1">
    <location>
        <begin position="292"/>
        <end position="316"/>
    </location>
</feature>
<feature type="compositionally biased region" description="Pro residues" evidence="1">
    <location>
        <begin position="254"/>
        <end position="270"/>
    </location>
</feature>
<name>A0A3B6AYK8_WHEAT</name>
<organism evidence="2">
    <name type="scientific">Triticum aestivum</name>
    <name type="common">Wheat</name>
    <dbReference type="NCBI Taxonomy" id="4565"/>
    <lineage>
        <taxon>Eukaryota</taxon>
        <taxon>Viridiplantae</taxon>
        <taxon>Streptophyta</taxon>
        <taxon>Embryophyta</taxon>
        <taxon>Tracheophyta</taxon>
        <taxon>Spermatophyta</taxon>
        <taxon>Magnoliopsida</taxon>
        <taxon>Liliopsida</taxon>
        <taxon>Poales</taxon>
        <taxon>Poaceae</taxon>
        <taxon>BOP clade</taxon>
        <taxon>Pooideae</taxon>
        <taxon>Triticodae</taxon>
        <taxon>Triticeae</taxon>
        <taxon>Triticinae</taxon>
        <taxon>Triticum</taxon>
    </lineage>
</organism>
<evidence type="ECO:0000313" key="2">
    <source>
        <dbReference type="EnsemblPlants" id="TraesCS2A02G295500.1.cds1"/>
    </source>
</evidence>
<evidence type="ECO:0000313" key="3">
    <source>
        <dbReference type="Proteomes" id="UP000019116"/>
    </source>
</evidence>
<sequence>MAGMNLHRITSALIRFIGREIRRSTRRHSAGAPRHWGPGNGRRGRRGRQEHPGPAAAEQAGPSNSSAAVHHAYQAPPMPAFVAPPMDWAPAEAAAPFLGEEFFDAAQAPPPPGVLFGNGMDAGVAFCPVHGYGPCPARDFCPVHGYGPCPSPPATPPPEPEVIDEPLAYPDLPTPTPADEDEEHFAPPGYGPVPTMMEWEVTPNEEEEQWLNSVVKPESTTPAETDEPGATIPDLNTATGRKIEEAASSSKAPTSPPPPPPASPRTPPPAARRILRRFAAALEQHRPGLRSDFWAPAGLHLPGYAAGGGGPPPEDRRRWAPLAAADGIPWRWRWNGGN</sequence>
<feature type="region of interest" description="Disordered" evidence="1">
    <location>
        <begin position="152"/>
        <end position="196"/>
    </location>
</feature>
<protein>
    <submittedName>
        <fullName evidence="2">Uncharacterized protein</fullName>
    </submittedName>
</protein>
<keyword evidence="3" id="KW-1185">Reference proteome</keyword>
<dbReference type="Gramene" id="TraesCS2A03G0736700.1">
    <property type="protein sequence ID" value="TraesCS2A03G0736700.1.CDS1"/>
    <property type="gene ID" value="TraesCS2A03G0736700"/>
</dbReference>
<evidence type="ECO:0000256" key="1">
    <source>
        <dbReference type="SAM" id="MobiDB-lite"/>
    </source>
</evidence>
<dbReference type="OrthoDB" id="10367618at2759"/>
<dbReference type="AlphaFoldDB" id="A0A3B6AYK8"/>
<feature type="compositionally biased region" description="Low complexity" evidence="1">
    <location>
        <begin position="295"/>
        <end position="304"/>
    </location>
</feature>
<accession>A0A3B6AYK8</accession>
<dbReference type="Gramene" id="TraesCS2A02G295500.1">
    <property type="protein sequence ID" value="TraesCS2A02G295500.1.cds1"/>
    <property type="gene ID" value="TraesCS2A02G295500"/>
</dbReference>
<feature type="region of interest" description="Disordered" evidence="1">
    <location>
        <begin position="217"/>
        <end position="272"/>
    </location>
</feature>
<proteinExistence type="predicted"/>